<dbReference type="Pfam" id="PF08920">
    <property type="entry name" value="SF3b1"/>
    <property type="match status" value="1"/>
</dbReference>
<proteinExistence type="predicted"/>
<accession>A0AAE0TX35</accession>
<gene>
    <name evidence="3" type="ORF">B0T24DRAFT_587460</name>
</gene>
<feature type="region of interest" description="Disordered" evidence="1">
    <location>
        <begin position="79"/>
        <end position="101"/>
    </location>
</feature>
<organism evidence="3 4">
    <name type="scientific">Lasiosphaeria ovina</name>
    <dbReference type="NCBI Taxonomy" id="92902"/>
    <lineage>
        <taxon>Eukaryota</taxon>
        <taxon>Fungi</taxon>
        <taxon>Dikarya</taxon>
        <taxon>Ascomycota</taxon>
        <taxon>Pezizomycotina</taxon>
        <taxon>Sordariomycetes</taxon>
        <taxon>Sordariomycetidae</taxon>
        <taxon>Sordariales</taxon>
        <taxon>Lasiosphaeriaceae</taxon>
        <taxon>Lasiosphaeria</taxon>
    </lineage>
</organism>
<evidence type="ECO:0000256" key="1">
    <source>
        <dbReference type="SAM" id="MobiDB-lite"/>
    </source>
</evidence>
<dbReference type="InterPro" id="IPR015016">
    <property type="entry name" value="SF3b_su1"/>
</dbReference>
<evidence type="ECO:0000313" key="4">
    <source>
        <dbReference type="Proteomes" id="UP001287356"/>
    </source>
</evidence>
<dbReference type="AlphaFoldDB" id="A0AAE0TX35"/>
<keyword evidence="4" id="KW-1185">Reference proteome</keyword>
<name>A0AAE0TX35_9PEZI</name>
<feature type="domain" description="Splicing factor 3B subunit 1" evidence="2">
    <location>
        <begin position="4"/>
        <end position="55"/>
    </location>
</feature>
<dbReference type="Proteomes" id="UP001287356">
    <property type="component" value="Unassembled WGS sequence"/>
</dbReference>
<comment type="caution">
    <text evidence="3">The sequence shown here is derived from an EMBL/GenBank/DDBJ whole genome shotgun (WGS) entry which is preliminary data.</text>
</comment>
<reference evidence="3" key="1">
    <citation type="journal article" date="2023" name="Mol. Phylogenet. Evol.">
        <title>Genome-scale phylogeny and comparative genomics of the fungal order Sordariales.</title>
        <authorList>
            <person name="Hensen N."/>
            <person name="Bonometti L."/>
            <person name="Westerberg I."/>
            <person name="Brannstrom I.O."/>
            <person name="Guillou S."/>
            <person name="Cros-Aarteil S."/>
            <person name="Calhoun S."/>
            <person name="Haridas S."/>
            <person name="Kuo A."/>
            <person name="Mondo S."/>
            <person name="Pangilinan J."/>
            <person name="Riley R."/>
            <person name="LaButti K."/>
            <person name="Andreopoulos B."/>
            <person name="Lipzen A."/>
            <person name="Chen C."/>
            <person name="Yan M."/>
            <person name="Daum C."/>
            <person name="Ng V."/>
            <person name="Clum A."/>
            <person name="Steindorff A."/>
            <person name="Ohm R.A."/>
            <person name="Martin F."/>
            <person name="Silar P."/>
            <person name="Natvig D.O."/>
            <person name="Lalanne C."/>
            <person name="Gautier V."/>
            <person name="Ament-Velasquez S.L."/>
            <person name="Kruys A."/>
            <person name="Hutchinson M.I."/>
            <person name="Powell A.J."/>
            <person name="Barry K."/>
            <person name="Miller A.N."/>
            <person name="Grigoriev I.V."/>
            <person name="Debuchy R."/>
            <person name="Gladieux P."/>
            <person name="Hiltunen Thoren M."/>
            <person name="Johannesson H."/>
        </authorList>
    </citation>
    <scope>NUCLEOTIDE SEQUENCE</scope>
    <source>
        <strain evidence="3">CBS 958.72</strain>
    </source>
</reference>
<evidence type="ECO:0000259" key="2">
    <source>
        <dbReference type="Pfam" id="PF08920"/>
    </source>
</evidence>
<protein>
    <recommendedName>
        <fullName evidence="2">Splicing factor 3B subunit 1 domain-containing protein</fullName>
    </recommendedName>
</protein>
<reference evidence="3" key="2">
    <citation type="submission" date="2023-06" db="EMBL/GenBank/DDBJ databases">
        <authorList>
            <consortium name="Lawrence Berkeley National Laboratory"/>
            <person name="Haridas S."/>
            <person name="Hensen N."/>
            <person name="Bonometti L."/>
            <person name="Westerberg I."/>
            <person name="Brannstrom I.O."/>
            <person name="Guillou S."/>
            <person name="Cros-Aarteil S."/>
            <person name="Calhoun S."/>
            <person name="Kuo A."/>
            <person name="Mondo S."/>
            <person name="Pangilinan J."/>
            <person name="Riley R."/>
            <person name="Labutti K."/>
            <person name="Andreopoulos B."/>
            <person name="Lipzen A."/>
            <person name="Chen C."/>
            <person name="Yanf M."/>
            <person name="Daum C."/>
            <person name="Ng V."/>
            <person name="Clum A."/>
            <person name="Steindorff A."/>
            <person name="Ohm R."/>
            <person name="Martin F."/>
            <person name="Silar P."/>
            <person name="Natvig D."/>
            <person name="Lalanne C."/>
            <person name="Gautier V."/>
            <person name="Ament-Velasquez S.L."/>
            <person name="Kruys A."/>
            <person name="Hutchinson M.I."/>
            <person name="Powell A.J."/>
            <person name="Barry K."/>
            <person name="Miller A.N."/>
            <person name="Grigoriev I.V."/>
            <person name="Debuchy R."/>
            <person name="Gladieux P."/>
            <person name="Thoren M.H."/>
            <person name="Johannesson H."/>
        </authorList>
    </citation>
    <scope>NUCLEOTIDE SEQUENCE</scope>
    <source>
        <strain evidence="3">CBS 958.72</strain>
    </source>
</reference>
<sequence>MDDFGTDESSRYTYLSDKELDAMLPGLEESYKILEFPPGYAPARCVTRRELKNLVALFKSRKHRIKLLVTKSGRIKDIRAAKKSRRPISSSDHGPSAGNERAIQLSGELPISSARRYRQVQVSEVRISTSDGRPALVAVMVPEKEDCAELARRSARISSRVSRRVARTSESGGADEERVLVRQDKMFQSARSMSLGSDNEHKIAMFVKSFRNNVGWGDAKEPWPGALPASAVFLAGGIAERLPYNLSNRGD</sequence>
<evidence type="ECO:0000313" key="3">
    <source>
        <dbReference type="EMBL" id="KAK3382733.1"/>
    </source>
</evidence>
<dbReference type="EMBL" id="JAULSN010000001">
    <property type="protein sequence ID" value="KAK3382733.1"/>
    <property type="molecule type" value="Genomic_DNA"/>
</dbReference>